<evidence type="ECO:0000256" key="1">
    <source>
        <dbReference type="SAM" id="MobiDB-lite"/>
    </source>
</evidence>
<dbReference type="PANTHER" id="PTHR11183">
    <property type="entry name" value="GLYCOGENIN SUBFAMILY MEMBER"/>
    <property type="match status" value="1"/>
</dbReference>
<protein>
    <submittedName>
        <fullName evidence="3">Uncharacterized protein</fullName>
    </submittedName>
</protein>
<dbReference type="Proteomes" id="UP001516023">
    <property type="component" value="Unassembled WGS sequence"/>
</dbReference>
<evidence type="ECO:0000313" key="4">
    <source>
        <dbReference type="Proteomes" id="UP001516023"/>
    </source>
</evidence>
<keyword evidence="2" id="KW-0472">Membrane</keyword>
<keyword evidence="4" id="KW-1185">Reference proteome</keyword>
<dbReference type="InterPro" id="IPR029044">
    <property type="entry name" value="Nucleotide-diphossugar_trans"/>
</dbReference>
<name>A0ABD3P1B3_9STRA</name>
<reference evidence="3 4" key="1">
    <citation type="journal article" date="2020" name="G3 (Bethesda)">
        <title>Improved Reference Genome for Cyclotella cryptica CCMP332, a Model for Cell Wall Morphogenesis, Salinity Adaptation, and Lipid Production in Diatoms (Bacillariophyta).</title>
        <authorList>
            <person name="Roberts W.R."/>
            <person name="Downey K.M."/>
            <person name="Ruck E.C."/>
            <person name="Traller J.C."/>
            <person name="Alverson A.J."/>
        </authorList>
    </citation>
    <scope>NUCLEOTIDE SEQUENCE [LARGE SCALE GENOMIC DNA]</scope>
    <source>
        <strain evidence="3 4">CCMP332</strain>
    </source>
</reference>
<dbReference type="Gene3D" id="3.90.550.10">
    <property type="entry name" value="Spore Coat Polysaccharide Biosynthesis Protein SpsA, Chain A"/>
    <property type="match status" value="1"/>
</dbReference>
<comment type="caution">
    <text evidence="3">The sequence shown here is derived from an EMBL/GenBank/DDBJ whole genome shotgun (WGS) entry which is preliminary data.</text>
</comment>
<proteinExistence type="predicted"/>
<keyword evidence="2" id="KW-1133">Transmembrane helix</keyword>
<dbReference type="EMBL" id="JABMIG020000322">
    <property type="protein sequence ID" value="KAL3781263.1"/>
    <property type="molecule type" value="Genomic_DNA"/>
</dbReference>
<dbReference type="AlphaFoldDB" id="A0ABD3P1B3"/>
<keyword evidence="2" id="KW-0812">Transmembrane</keyword>
<accession>A0ABD3P1B3</accession>
<feature type="compositionally biased region" description="Polar residues" evidence="1">
    <location>
        <begin position="68"/>
        <end position="81"/>
    </location>
</feature>
<sequence length="702" mass="79289">MNRRPVSDAIVGECSNQLRQQSRSKYQPKSNASKRHRLDLFSAVIWIFLFVVVCVEFFAFNALNDGASPSSVDTANVSDATNGGVVNGNEPTRRPTTKTFEPTPQARGWRVKAARKDSHKNSFFWKTHVPDPVPPLPPDIDPETGQTLPPVVAYIVTLTKCSTRHSRSLDGAAVLLHSIRRNSYGWVPMNTQMNQISSSHFDTSMWPLYGGQGGRYRHRAYAIVDAEASPEIPSSQGDCARYLQRLGYIILHRPPLVPLFEITSEFFNMSGGNEFFNDYKSLGYLGKERSLSGPLARADGEREDKLRLAVYNDGCCGYAETLKLHLYGFVEHKLAVHLDLDSLILRPMDDLFDVMLGKAASDGNRNITVPIAKGPKTKKPDFTRSIDAAFTRDYNQVTSPSPDAAVGYQGGFLVVRPSLEVLERFRDILRRGEFILTQNKTKRGWGGKYGPFYGAMTFQGLLPYYYEDVAPKDEHNEIELDRCVYNQMADNPRKSTYKFPRATPLDPKVMGFRDTKVCRDGRTDCSDTDCQRVHPKDTVTTHFTFCKKPWDCSDGLPGTVADDTCKGLLREWFAVRRELEDFWIMSSSNDKEPSYWESETLSAVQEHRDGLSGHYLGYCKASEDSKAYLKLGAFDHCTLENESFDGVHHTQSCDCRHSDSCYHYFHANWDDHGSYCILHLNFQTGGVVVPYLSSHHYQDDAH</sequence>
<gene>
    <name evidence="3" type="ORF">HJC23_012813</name>
</gene>
<dbReference type="InterPro" id="IPR050587">
    <property type="entry name" value="GNT1/Glycosyltrans_8"/>
</dbReference>
<organism evidence="3 4">
    <name type="scientific">Cyclotella cryptica</name>
    <dbReference type="NCBI Taxonomy" id="29204"/>
    <lineage>
        <taxon>Eukaryota</taxon>
        <taxon>Sar</taxon>
        <taxon>Stramenopiles</taxon>
        <taxon>Ochrophyta</taxon>
        <taxon>Bacillariophyta</taxon>
        <taxon>Coscinodiscophyceae</taxon>
        <taxon>Thalassiosirophycidae</taxon>
        <taxon>Stephanodiscales</taxon>
        <taxon>Stephanodiscaceae</taxon>
        <taxon>Cyclotella</taxon>
    </lineage>
</organism>
<evidence type="ECO:0000313" key="3">
    <source>
        <dbReference type="EMBL" id="KAL3781263.1"/>
    </source>
</evidence>
<feature type="region of interest" description="Disordered" evidence="1">
    <location>
        <begin position="68"/>
        <end position="105"/>
    </location>
</feature>
<evidence type="ECO:0000256" key="2">
    <source>
        <dbReference type="SAM" id="Phobius"/>
    </source>
</evidence>
<feature type="transmembrane region" description="Helical" evidence="2">
    <location>
        <begin position="38"/>
        <end position="60"/>
    </location>
</feature>